<proteinExistence type="predicted"/>
<reference evidence="2 3" key="1">
    <citation type="journal article" date="2019" name="Int. J. Syst. Evol. Microbiol.">
        <title>The Global Catalogue of Microorganisms (GCM) 10K type strain sequencing project: providing services to taxonomists for standard genome sequencing and annotation.</title>
        <authorList>
            <consortium name="The Broad Institute Genomics Platform"/>
            <consortium name="The Broad Institute Genome Sequencing Center for Infectious Disease"/>
            <person name="Wu L."/>
            <person name="Ma J."/>
        </authorList>
    </citation>
    <scope>NUCLEOTIDE SEQUENCE [LARGE SCALE GENOMIC DNA]</scope>
    <source>
        <strain evidence="2 3">JCM 8201</strain>
    </source>
</reference>
<evidence type="ECO:0000313" key="2">
    <source>
        <dbReference type="EMBL" id="GAA2731124.1"/>
    </source>
</evidence>
<name>A0ABN3UE84_9ACTN</name>
<evidence type="ECO:0000313" key="3">
    <source>
        <dbReference type="Proteomes" id="UP001501842"/>
    </source>
</evidence>
<feature type="transmembrane region" description="Helical" evidence="1">
    <location>
        <begin position="121"/>
        <end position="144"/>
    </location>
</feature>
<accession>A0ABN3UE84</accession>
<protein>
    <submittedName>
        <fullName evidence="2">Uncharacterized protein</fullName>
    </submittedName>
</protein>
<keyword evidence="1" id="KW-1133">Transmembrane helix</keyword>
<sequence length="166" mass="17805">MGWRRVLLCLAPLVLGSAVYAWMADFTLPIVRLEFAWSARTAAEVTEGRVDEFRDAIAADYPFLIGYTATNVLACAWGWGRRPIGVTGCVLAVTAAVCDVLENLSLRAGLEHMDDAWFERAAVAAGVKFTLLSVAIVIAVAGMVRLARGTAPSPDGPARRQEPSTP</sequence>
<keyword evidence="1" id="KW-0472">Membrane</keyword>
<keyword evidence="1" id="KW-0812">Transmembrane</keyword>
<gene>
    <name evidence="2" type="ORF">GCM10010439_45880</name>
</gene>
<comment type="caution">
    <text evidence="2">The sequence shown here is derived from an EMBL/GenBank/DDBJ whole genome shotgun (WGS) entry which is preliminary data.</text>
</comment>
<dbReference type="Proteomes" id="UP001501842">
    <property type="component" value="Unassembled WGS sequence"/>
</dbReference>
<dbReference type="EMBL" id="BAAATZ010000019">
    <property type="protein sequence ID" value="GAA2731124.1"/>
    <property type="molecule type" value="Genomic_DNA"/>
</dbReference>
<dbReference type="RefSeq" id="WP_344452705.1">
    <property type="nucleotide sequence ID" value="NZ_BAAATZ010000019.1"/>
</dbReference>
<evidence type="ECO:0000256" key="1">
    <source>
        <dbReference type="SAM" id="Phobius"/>
    </source>
</evidence>
<organism evidence="2 3">
    <name type="scientific">Actinocorallia aurantiaca</name>
    <dbReference type="NCBI Taxonomy" id="46204"/>
    <lineage>
        <taxon>Bacteria</taxon>
        <taxon>Bacillati</taxon>
        <taxon>Actinomycetota</taxon>
        <taxon>Actinomycetes</taxon>
        <taxon>Streptosporangiales</taxon>
        <taxon>Thermomonosporaceae</taxon>
        <taxon>Actinocorallia</taxon>
    </lineage>
</organism>
<keyword evidence="3" id="KW-1185">Reference proteome</keyword>